<protein>
    <submittedName>
        <fullName evidence="2">Uncharacterized protein</fullName>
    </submittedName>
</protein>
<name>A0ABQ9NPK6_9PEZI</name>
<evidence type="ECO:0000313" key="3">
    <source>
        <dbReference type="Proteomes" id="UP001172684"/>
    </source>
</evidence>
<proteinExistence type="predicted"/>
<dbReference type="EMBL" id="JAPDRL010000066">
    <property type="protein sequence ID" value="KAJ9660384.1"/>
    <property type="molecule type" value="Genomic_DNA"/>
</dbReference>
<reference evidence="2" key="1">
    <citation type="submission" date="2022-10" db="EMBL/GenBank/DDBJ databases">
        <title>Culturing micro-colonial fungi from biological soil crusts in the Mojave desert and describing Neophaeococcomyces mojavensis, and introducing the new genera and species Taxawa tesnikishii.</title>
        <authorList>
            <person name="Kurbessoian T."/>
            <person name="Stajich J.E."/>
        </authorList>
    </citation>
    <scope>NUCLEOTIDE SEQUENCE</scope>
    <source>
        <strain evidence="2">TK_1</strain>
    </source>
</reference>
<feature type="region of interest" description="Disordered" evidence="1">
    <location>
        <begin position="561"/>
        <end position="588"/>
    </location>
</feature>
<feature type="compositionally biased region" description="Basic and acidic residues" evidence="1">
    <location>
        <begin position="561"/>
        <end position="581"/>
    </location>
</feature>
<gene>
    <name evidence="2" type="ORF">H2201_006965</name>
</gene>
<keyword evidence="3" id="KW-1185">Reference proteome</keyword>
<accession>A0ABQ9NPK6</accession>
<sequence length="588" mass="65446">MKYFRSISDRTGNYVIPRLLRDDLRKRLELSARTAPVPFFLFAKDCDISTEAFCQLKREINDSLRERSIPDCLTLHYDPNAEVSSSASSAWIISDAYCGMLQDDIQSRVTAAYKEAQPLALDPDRLPGKPPLFLLVRMEEDSHDKYPGERRIHDGKLEYIPQTMASREVDGALEQLASGITNAYNIYHITASLPRKYPQLSEAQTMIRSLYPERILVFEMMAVSKSWFDKHVERELDRIMKAPIIDLQEHIALPSEASEKALSGILDAIKGALSVAAPMEVEYIPHEGAWLAAQKDWLDQLDIVIAESAVQQAQKQWTQLTVDSDVELALDPASLLESQVSGQSLASSVQDFIKAKINTSGRAAFDAAISQLETESLEAFSVLWRERVDTRFQLYKLGADAIPDAKLREQLLELLQIHVRTELIPGTLSRAEAQGLLRGKKLKKNVEKLRASLGLDDKDTASPSSLETLTSALNKFATKLCPSSTTLAAAKTAHQAELHQTIQTLDRDKDGPRLFLALIVVVLAKHQDGVVYATGKFAPKLMKSLKGRVDEEVHGRLERLKDGVKSGKAGREEREEMKKLAAADGADA</sequence>
<organism evidence="2 3">
    <name type="scientific">Coniosporium apollinis</name>
    <dbReference type="NCBI Taxonomy" id="61459"/>
    <lineage>
        <taxon>Eukaryota</taxon>
        <taxon>Fungi</taxon>
        <taxon>Dikarya</taxon>
        <taxon>Ascomycota</taxon>
        <taxon>Pezizomycotina</taxon>
        <taxon>Dothideomycetes</taxon>
        <taxon>Dothideomycetes incertae sedis</taxon>
        <taxon>Coniosporium</taxon>
    </lineage>
</organism>
<evidence type="ECO:0000256" key="1">
    <source>
        <dbReference type="SAM" id="MobiDB-lite"/>
    </source>
</evidence>
<comment type="caution">
    <text evidence="2">The sequence shown here is derived from an EMBL/GenBank/DDBJ whole genome shotgun (WGS) entry which is preliminary data.</text>
</comment>
<dbReference type="Proteomes" id="UP001172684">
    <property type="component" value="Unassembled WGS sequence"/>
</dbReference>
<evidence type="ECO:0000313" key="2">
    <source>
        <dbReference type="EMBL" id="KAJ9660384.1"/>
    </source>
</evidence>